<evidence type="ECO:0000313" key="4">
    <source>
        <dbReference type="EMBL" id="GMH30968.1"/>
    </source>
</evidence>
<evidence type="ECO:0000256" key="2">
    <source>
        <dbReference type="PIRSR" id="PIRSR601310-3"/>
    </source>
</evidence>
<dbReference type="InterPro" id="IPR036265">
    <property type="entry name" value="HIT-like_sf"/>
</dbReference>
<dbReference type="InterPro" id="IPR019808">
    <property type="entry name" value="Histidine_triad_CS"/>
</dbReference>
<evidence type="ECO:0000256" key="1">
    <source>
        <dbReference type="PIRSR" id="PIRSR601310-1"/>
    </source>
</evidence>
<dbReference type="PANTHER" id="PTHR47670:SF1">
    <property type="entry name" value="ADENYLYLSULFATASE HINT3"/>
    <property type="match status" value="1"/>
</dbReference>
<evidence type="ECO:0000313" key="5">
    <source>
        <dbReference type="Proteomes" id="UP001279734"/>
    </source>
</evidence>
<dbReference type="GO" id="GO:0006790">
    <property type="term" value="P:sulfur compound metabolic process"/>
    <property type="evidence" value="ECO:0007669"/>
    <property type="project" value="TreeGrafter"/>
</dbReference>
<dbReference type="Proteomes" id="UP001279734">
    <property type="component" value="Unassembled WGS sequence"/>
</dbReference>
<dbReference type="AlphaFoldDB" id="A0AAD3TL47"/>
<dbReference type="InterPro" id="IPR001310">
    <property type="entry name" value="Histidine_triad_HIT"/>
</dbReference>
<dbReference type="Gene3D" id="3.30.428.10">
    <property type="entry name" value="HIT-like"/>
    <property type="match status" value="1"/>
</dbReference>
<feature type="domain" description="HIT" evidence="3">
    <location>
        <begin position="74"/>
        <end position="168"/>
    </location>
</feature>
<comment type="caution">
    <text evidence="4">The sequence shown here is derived from an EMBL/GenBank/DDBJ whole genome shotgun (WGS) entry which is preliminary data.</text>
</comment>
<dbReference type="GO" id="GO:0009150">
    <property type="term" value="P:purine ribonucleotide metabolic process"/>
    <property type="evidence" value="ECO:0007669"/>
    <property type="project" value="TreeGrafter"/>
</dbReference>
<feature type="short sequence motif" description="Histidine triad motif" evidence="2">
    <location>
        <begin position="159"/>
        <end position="163"/>
    </location>
</feature>
<dbReference type="PANTHER" id="PTHR47670">
    <property type="entry name" value="ADENYLYLSULFATASE HINT3"/>
    <property type="match status" value="1"/>
</dbReference>
<protein>
    <recommendedName>
        <fullName evidence="3">HIT domain-containing protein</fullName>
    </recommendedName>
</protein>
<accession>A0AAD3TL47</accession>
<dbReference type="SUPFAM" id="SSF54197">
    <property type="entry name" value="HIT-like"/>
    <property type="match status" value="1"/>
</dbReference>
<keyword evidence="5" id="KW-1185">Reference proteome</keyword>
<dbReference type="Pfam" id="PF01230">
    <property type="entry name" value="HIT"/>
    <property type="match status" value="1"/>
</dbReference>
<reference evidence="4" key="1">
    <citation type="submission" date="2023-05" db="EMBL/GenBank/DDBJ databases">
        <title>Nepenthes gracilis genome sequencing.</title>
        <authorList>
            <person name="Fukushima K."/>
        </authorList>
    </citation>
    <scope>NUCLEOTIDE SEQUENCE</scope>
    <source>
        <strain evidence="4">SING2019-196</strain>
    </source>
</reference>
<dbReference type="EMBL" id="BSYO01000039">
    <property type="protein sequence ID" value="GMH30968.1"/>
    <property type="molecule type" value="Genomic_DNA"/>
</dbReference>
<name>A0AAD3TL47_NEPGR</name>
<feature type="active site" description="Tele-AMP-histidine intermediate" evidence="1">
    <location>
        <position position="161"/>
    </location>
</feature>
<dbReference type="CDD" id="cd01277">
    <property type="entry name" value="HINT_subgroup"/>
    <property type="match status" value="1"/>
</dbReference>
<dbReference type="GO" id="GO:0047627">
    <property type="term" value="F:adenylylsulfatase activity"/>
    <property type="evidence" value="ECO:0007669"/>
    <property type="project" value="TreeGrafter"/>
</dbReference>
<proteinExistence type="predicted"/>
<dbReference type="InterPro" id="IPR011146">
    <property type="entry name" value="HIT-like"/>
</dbReference>
<dbReference type="InterPro" id="IPR039384">
    <property type="entry name" value="HINT"/>
</dbReference>
<dbReference type="PROSITE" id="PS00892">
    <property type="entry name" value="HIT_1"/>
    <property type="match status" value="1"/>
</dbReference>
<organism evidence="4 5">
    <name type="scientific">Nepenthes gracilis</name>
    <name type="common">Slender pitcher plant</name>
    <dbReference type="NCBI Taxonomy" id="150966"/>
    <lineage>
        <taxon>Eukaryota</taxon>
        <taxon>Viridiplantae</taxon>
        <taxon>Streptophyta</taxon>
        <taxon>Embryophyta</taxon>
        <taxon>Tracheophyta</taxon>
        <taxon>Spermatophyta</taxon>
        <taxon>Magnoliopsida</taxon>
        <taxon>eudicotyledons</taxon>
        <taxon>Gunneridae</taxon>
        <taxon>Pentapetalae</taxon>
        <taxon>Caryophyllales</taxon>
        <taxon>Nepenthaceae</taxon>
        <taxon>Nepenthes</taxon>
    </lineage>
</organism>
<evidence type="ECO:0000259" key="3">
    <source>
        <dbReference type="Pfam" id="PF01230"/>
    </source>
</evidence>
<sequence length="220" mass="24290">MGYMEAAPHRLAVLCSHFHPICSADSVYTTTPLNRFSCSSASNCSSIVINEHRTRDSENAILEDDCVFCKIIRGDSPAYKLYEDEKCLCILDASPLSCGHCLLIPKFHFSSLDVTPPSVLAAMCSKIPFIGNAIMKATGCDSFNLLVNNGAAAGQVIFHTHLHIIPRKACDRLWDSESLRRLSLQFNKETSQLVERIRHQLSFSSNTEEMKSHGSPLAGN</sequence>
<gene>
    <name evidence="4" type="ORF">Nepgr_032811</name>
</gene>
<dbReference type="PRINTS" id="PR00332">
    <property type="entry name" value="HISTRIAD"/>
</dbReference>